<dbReference type="InterPro" id="IPR008271">
    <property type="entry name" value="Ser/Thr_kinase_AS"/>
</dbReference>
<dbReference type="CDD" id="cd00180">
    <property type="entry name" value="PKc"/>
    <property type="match status" value="1"/>
</dbReference>
<dbReference type="InterPro" id="IPR017441">
    <property type="entry name" value="Protein_kinase_ATP_BS"/>
</dbReference>
<proteinExistence type="inferred from homology"/>
<evidence type="ECO:0000256" key="5">
    <source>
        <dbReference type="ARBA" id="ARBA00022777"/>
    </source>
</evidence>
<dbReference type="InterPro" id="IPR000719">
    <property type="entry name" value="Prot_kinase_dom"/>
</dbReference>
<dbReference type="PROSITE" id="PS00107">
    <property type="entry name" value="PROTEIN_KINASE_ATP"/>
    <property type="match status" value="1"/>
</dbReference>
<dbReference type="EMBL" id="JAWWNJ010000077">
    <property type="protein sequence ID" value="KAK7005928.1"/>
    <property type="molecule type" value="Genomic_DNA"/>
</dbReference>
<dbReference type="PANTHER" id="PTHR24356">
    <property type="entry name" value="SERINE/THREONINE-PROTEIN KINASE"/>
    <property type="match status" value="1"/>
</dbReference>
<evidence type="ECO:0000256" key="6">
    <source>
        <dbReference type="ARBA" id="ARBA00022840"/>
    </source>
</evidence>
<keyword evidence="12" id="KW-0732">Signal</keyword>
<keyword evidence="2 10" id="KW-0723">Serine/threonine-protein kinase</keyword>
<comment type="catalytic activity">
    <reaction evidence="7">
        <text>L-threonyl-[protein] + ATP = O-phospho-L-threonyl-[protein] + ADP + H(+)</text>
        <dbReference type="Rhea" id="RHEA:46608"/>
        <dbReference type="Rhea" id="RHEA-COMP:11060"/>
        <dbReference type="Rhea" id="RHEA-COMP:11605"/>
        <dbReference type="ChEBI" id="CHEBI:15378"/>
        <dbReference type="ChEBI" id="CHEBI:30013"/>
        <dbReference type="ChEBI" id="CHEBI:30616"/>
        <dbReference type="ChEBI" id="CHEBI:61977"/>
        <dbReference type="ChEBI" id="CHEBI:456216"/>
        <dbReference type="EC" id="2.7.11.1"/>
    </reaction>
</comment>
<feature type="signal peptide" evidence="12">
    <location>
        <begin position="1"/>
        <end position="21"/>
    </location>
</feature>
<organism evidence="14 15">
    <name type="scientific">Favolaschia claudopus</name>
    <dbReference type="NCBI Taxonomy" id="2862362"/>
    <lineage>
        <taxon>Eukaryota</taxon>
        <taxon>Fungi</taxon>
        <taxon>Dikarya</taxon>
        <taxon>Basidiomycota</taxon>
        <taxon>Agaricomycotina</taxon>
        <taxon>Agaricomycetes</taxon>
        <taxon>Agaricomycetidae</taxon>
        <taxon>Agaricales</taxon>
        <taxon>Marasmiineae</taxon>
        <taxon>Mycenaceae</taxon>
        <taxon>Favolaschia</taxon>
    </lineage>
</organism>
<evidence type="ECO:0000313" key="15">
    <source>
        <dbReference type="Proteomes" id="UP001362999"/>
    </source>
</evidence>
<evidence type="ECO:0000256" key="10">
    <source>
        <dbReference type="RuleBase" id="RU000304"/>
    </source>
</evidence>
<accession>A0AAW0ABC5</accession>
<dbReference type="InterPro" id="IPR011009">
    <property type="entry name" value="Kinase-like_dom_sf"/>
</dbReference>
<evidence type="ECO:0000259" key="13">
    <source>
        <dbReference type="PROSITE" id="PS50011"/>
    </source>
</evidence>
<feature type="binding site" evidence="9">
    <location>
        <position position="216"/>
    </location>
    <ligand>
        <name>ATP</name>
        <dbReference type="ChEBI" id="CHEBI:30616"/>
    </ligand>
</feature>
<keyword evidence="11" id="KW-1133">Transmembrane helix</keyword>
<gene>
    <name evidence="14" type="ORF">R3P38DRAFT_3040412</name>
</gene>
<reference evidence="14 15" key="1">
    <citation type="journal article" date="2024" name="J Genomics">
        <title>Draft genome sequencing and assembly of Favolaschia claudopus CIRM-BRFM 2984 isolated from oak limbs.</title>
        <authorList>
            <person name="Navarro D."/>
            <person name="Drula E."/>
            <person name="Chaduli D."/>
            <person name="Cazenave R."/>
            <person name="Ahrendt S."/>
            <person name="Wang J."/>
            <person name="Lipzen A."/>
            <person name="Daum C."/>
            <person name="Barry K."/>
            <person name="Grigoriev I.V."/>
            <person name="Favel A."/>
            <person name="Rosso M.N."/>
            <person name="Martin F."/>
        </authorList>
    </citation>
    <scope>NUCLEOTIDE SEQUENCE [LARGE SCALE GENOMIC DNA]</scope>
    <source>
        <strain evidence="14 15">CIRM-BRFM 2984</strain>
    </source>
</reference>
<comment type="similarity">
    <text evidence="10">Belongs to the protein kinase superfamily.</text>
</comment>
<dbReference type="Pfam" id="PF00069">
    <property type="entry name" value="Pkinase"/>
    <property type="match status" value="1"/>
</dbReference>
<keyword evidence="15" id="KW-1185">Reference proteome</keyword>
<dbReference type="GO" id="GO:0005524">
    <property type="term" value="F:ATP binding"/>
    <property type="evidence" value="ECO:0007669"/>
    <property type="project" value="UniProtKB-UniRule"/>
</dbReference>
<sequence length="467" mass="52211">MFTLVLHIASCVSYLASQADSIRCRALLASRRAVEDILLVAAGAFKAATKSKPSLTPPPTRTLPIWLPPTKTIVTQRAPPSYIGVVLLCVFMLLAVSIAVIKARSLARNTNLSNELPGHACVLHINEEYENIANACHNALPGPYVFNDPPHVPRRRHAEFWGSRSWKHVDHIQILHPLDPGKLRFVKALGSGAFGDVVQVWSSQCRVHLAVKRVRKTQPASSNQIALFSKIVWDGLLLEVEAHIRMNEDLAVPSMYGVFHDDQYFYLIMDCGIKSFDDEEVQIHSRKVALACGQELFRSVHALHERGIVHCDLKPANLLLAPQGQMLIIDYGVTHLFDHELPTDIDFPKWHELYEKTLAQPGTGDFPLLWPEDNNNPHKMCVRGGTPDFMSPAALAGKACSFGADLFALGTIIHEWLEEGLEREGDGEELTEVEVEFIQKMWSTEPSVRFESWREIFDHPFWGGGTG</sequence>
<dbReference type="SMART" id="SM00220">
    <property type="entry name" value="S_TKc"/>
    <property type="match status" value="1"/>
</dbReference>
<comment type="catalytic activity">
    <reaction evidence="8">
        <text>L-seryl-[protein] + ATP = O-phospho-L-seryl-[protein] + ADP + H(+)</text>
        <dbReference type="Rhea" id="RHEA:17989"/>
        <dbReference type="Rhea" id="RHEA-COMP:9863"/>
        <dbReference type="Rhea" id="RHEA-COMP:11604"/>
        <dbReference type="ChEBI" id="CHEBI:15378"/>
        <dbReference type="ChEBI" id="CHEBI:29999"/>
        <dbReference type="ChEBI" id="CHEBI:30616"/>
        <dbReference type="ChEBI" id="CHEBI:83421"/>
        <dbReference type="ChEBI" id="CHEBI:456216"/>
        <dbReference type="EC" id="2.7.11.1"/>
    </reaction>
</comment>
<keyword evidence="6 9" id="KW-0067">ATP-binding</keyword>
<dbReference type="PANTHER" id="PTHR24356:SF1">
    <property type="entry name" value="SERINE_THREONINE-PROTEIN KINASE GREATWALL"/>
    <property type="match status" value="1"/>
</dbReference>
<evidence type="ECO:0000256" key="4">
    <source>
        <dbReference type="ARBA" id="ARBA00022741"/>
    </source>
</evidence>
<feature type="transmembrane region" description="Helical" evidence="11">
    <location>
        <begin position="82"/>
        <end position="101"/>
    </location>
</feature>
<dbReference type="Gene3D" id="3.30.200.20">
    <property type="entry name" value="Phosphorylase Kinase, domain 1"/>
    <property type="match status" value="1"/>
</dbReference>
<evidence type="ECO:0000313" key="14">
    <source>
        <dbReference type="EMBL" id="KAK7005928.1"/>
    </source>
</evidence>
<dbReference type="GO" id="GO:0035556">
    <property type="term" value="P:intracellular signal transduction"/>
    <property type="evidence" value="ECO:0007669"/>
    <property type="project" value="TreeGrafter"/>
</dbReference>
<feature type="chain" id="PRO_5043418239" description="non-specific serine/threonine protein kinase" evidence="12">
    <location>
        <begin position="22"/>
        <end position="467"/>
    </location>
</feature>
<keyword evidence="4 9" id="KW-0547">Nucleotide-binding</keyword>
<dbReference type="Gene3D" id="1.10.510.10">
    <property type="entry name" value="Transferase(Phosphotransferase) domain 1"/>
    <property type="match status" value="1"/>
</dbReference>
<dbReference type="InterPro" id="IPR050236">
    <property type="entry name" value="Ser_Thr_kinase_AGC"/>
</dbReference>
<feature type="domain" description="Protein kinase" evidence="13">
    <location>
        <begin position="183"/>
        <end position="467"/>
    </location>
</feature>
<evidence type="ECO:0000256" key="8">
    <source>
        <dbReference type="ARBA" id="ARBA00048679"/>
    </source>
</evidence>
<evidence type="ECO:0000256" key="12">
    <source>
        <dbReference type="SAM" id="SignalP"/>
    </source>
</evidence>
<comment type="caution">
    <text evidence="14">The sequence shown here is derived from an EMBL/GenBank/DDBJ whole genome shotgun (WGS) entry which is preliminary data.</text>
</comment>
<keyword evidence="3" id="KW-0808">Transferase</keyword>
<dbReference type="GO" id="GO:0004674">
    <property type="term" value="F:protein serine/threonine kinase activity"/>
    <property type="evidence" value="ECO:0007669"/>
    <property type="project" value="UniProtKB-KW"/>
</dbReference>
<evidence type="ECO:0000256" key="2">
    <source>
        <dbReference type="ARBA" id="ARBA00022527"/>
    </source>
</evidence>
<evidence type="ECO:0000256" key="11">
    <source>
        <dbReference type="SAM" id="Phobius"/>
    </source>
</evidence>
<keyword evidence="11" id="KW-0812">Transmembrane</keyword>
<dbReference type="PROSITE" id="PS00108">
    <property type="entry name" value="PROTEIN_KINASE_ST"/>
    <property type="match status" value="1"/>
</dbReference>
<keyword evidence="5 14" id="KW-0418">Kinase</keyword>
<dbReference type="EC" id="2.7.11.1" evidence="1"/>
<dbReference type="SUPFAM" id="SSF56112">
    <property type="entry name" value="Protein kinase-like (PK-like)"/>
    <property type="match status" value="1"/>
</dbReference>
<evidence type="ECO:0000256" key="1">
    <source>
        <dbReference type="ARBA" id="ARBA00012513"/>
    </source>
</evidence>
<keyword evidence="11" id="KW-0472">Membrane</keyword>
<evidence type="ECO:0000256" key="9">
    <source>
        <dbReference type="PROSITE-ProRule" id="PRU10141"/>
    </source>
</evidence>
<dbReference type="AlphaFoldDB" id="A0AAW0ABC5"/>
<protein>
    <recommendedName>
        <fullName evidence="1">non-specific serine/threonine protein kinase</fullName>
        <ecNumber evidence="1">2.7.11.1</ecNumber>
    </recommendedName>
</protein>
<evidence type="ECO:0000256" key="7">
    <source>
        <dbReference type="ARBA" id="ARBA00047899"/>
    </source>
</evidence>
<name>A0AAW0ABC5_9AGAR</name>
<dbReference type="PROSITE" id="PS50011">
    <property type="entry name" value="PROTEIN_KINASE_DOM"/>
    <property type="match status" value="1"/>
</dbReference>
<evidence type="ECO:0000256" key="3">
    <source>
        <dbReference type="ARBA" id="ARBA00022679"/>
    </source>
</evidence>
<dbReference type="Proteomes" id="UP001362999">
    <property type="component" value="Unassembled WGS sequence"/>
</dbReference>